<dbReference type="Proteomes" id="UP000485058">
    <property type="component" value="Unassembled WGS sequence"/>
</dbReference>
<organism evidence="2 3">
    <name type="scientific">Haematococcus lacustris</name>
    <name type="common">Green alga</name>
    <name type="synonym">Haematococcus pluvialis</name>
    <dbReference type="NCBI Taxonomy" id="44745"/>
    <lineage>
        <taxon>Eukaryota</taxon>
        <taxon>Viridiplantae</taxon>
        <taxon>Chlorophyta</taxon>
        <taxon>core chlorophytes</taxon>
        <taxon>Chlorophyceae</taxon>
        <taxon>CS clade</taxon>
        <taxon>Chlamydomonadales</taxon>
        <taxon>Haematococcaceae</taxon>
        <taxon>Haematococcus</taxon>
    </lineage>
</organism>
<dbReference type="InterPro" id="IPR013584">
    <property type="entry name" value="RAP"/>
</dbReference>
<accession>A0A699YSG1</accession>
<dbReference type="EMBL" id="BLLF01000257">
    <property type="protein sequence ID" value="GFH09724.1"/>
    <property type="molecule type" value="Genomic_DNA"/>
</dbReference>
<proteinExistence type="predicted"/>
<feature type="non-terminal residue" evidence="2">
    <location>
        <position position="328"/>
    </location>
</feature>
<name>A0A699YSG1_HAELA</name>
<sequence>APLSDVVLYCVCPCLKQGVALLGTSWHAHPHCVVLVRGSNPAAPRWHHKPLLEQAATAVLKNKEARNARIMNKALMCAALLMHSSSTTPKLFSACAQRFASLMRRGELNGRVLVRLAWATAVANQNPDCQVPAGQGKAATKTVVRPFVQLLLEALKDKSQSIAASKPLYGSLAFSLRIWAVTLPSLKVPQELVDLRKKESHSSTVSDTQKVVTRILGSTPSLGLHKVQSEVNVGHGWFVDITATGAAGVKYAFEVDGPQHFAANDSTVQLGNTAIRDHCVGKLGYLVVNVTADMLAGQGIMQTNKSMADKQTLGAIKNAMAVAAGKQQ</sequence>
<gene>
    <name evidence="2" type="ORF">HaLaN_04916</name>
</gene>
<dbReference type="Pfam" id="PF08373">
    <property type="entry name" value="RAP"/>
    <property type="match status" value="1"/>
</dbReference>
<protein>
    <recommendedName>
        <fullName evidence="1">RAP domain-containing protein</fullName>
    </recommendedName>
</protein>
<evidence type="ECO:0000313" key="3">
    <source>
        <dbReference type="Proteomes" id="UP000485058"/>
    </source>
</evidence>
<reference evidence="2 3" key="1">
    <citation type="submission" date="2020-02" db="EMBL/GenBank/DDBJ databases">
        <title>Draft genome sequence of Haematococcus lacustris strain NIES-144.</title>
        <authorList>
            <person name="Morimoto D."/>
            <person name="Nakagawa S."/>
            <person name="Yoshida T."/>
            <person name="Sawayama S."/>
        </authorList>
    </citation>
    <scope>NUCLEOTIDE SEQUENCE [LARGE SCALE GENOMIC DNA]</scope>
    <source>
        <strain evidence="2 3">NIES-144</strain>
    </source>
</reference>
<evidence type="ECO:0000259" key="1">
    <source>
        <dbReference type="Pfam" id="PF08373"/>
    </source>
</evidence>
<dbReference type="AlphaFoldDB" id="A0A699YSG1"/>
<feature type="domain" description="RAP" evidence="1">
    <location>
        <begin position="253"/>
        <end position="290"/>
    </location>
</feature>
<feature type="non-terminal residue" evidence="2">
    <location>
        <position position="1"/>
    </location>
</feature>
<keyword evidence="3" id="KW-1185">Reference proteome</keyword>
<comment type="caution">
    <text evidence="2">The sequence shown here is derived from an EMBL/GenBank/DDBJ whole genome shotgun (WGS) entry which is preliminary data.</text>
</comment>
<evidence type="ECO:0000313" key="2">
    <source>
        <dbReference type="EMBL" id="GFH09724.1"/>
    </source>
</evidence>